<gene>
    <name evidence="7" type="ORF">VSH64_10230</name>
</gene>
<evidence type="ECO:0000256" key="2">
    <source>
        <dbReference type="ARBA" id="ARBA00022630"/>
    </source>
</evidence>
<dbReference type="EMBL" id="CP142149">
    <property type="protein sequence ID" value="WSE32481.1"/>
    <property type="molecule type" value="Genomic_DNA"/>
</dbReference>
<dbReference type="InterPro" id="IPR008259">
    <property type="entry name" value="FMN_hydac_DH_AS"/>
</dbReference>
<dbReference type="RefSeq" id="WP_326835288.1">
    <property type="nucleotide sequence ID" value="NZ_CP142149.1"/>
</dbReference>
<evidence type="ECO:0000256" key="4">
    <source>
        <dbReference type="ARBA" id="ARBA00023002"/>
    </source>
</evidence>
<proteinExistence type="inferred from homology"/>
<evidence type="ECO:0000256" key="5">
    <source>
        <dbReference type="ARBA" id="ARBA00024042"/>
    </source>
</evidence>
<sequence length="405" mass="43253">MTPAEVASRSLRGTEDPRRLGRLVDYADFRDAARRRLPRGVFDYVDGGADAEITLRRNHEAFEALEFRPRHGRWIAQPSIATTVLGMPLTMPVLTAPCGGMRLVHPHGDVGIAAAAAEAGVAHVATTTSGFTLEQLAEVPGPQLFQVYKVGSDELMRSLVERAARAGYHGLVATIDSAVSGHRTRDHHNGFSQNLRIDLRTVVRLAPRVATRPRWLLGFIRDGLPFTVPNTTLALPGGRPLDLPAITRTTRESLSPTWRDLEWMRATWHGPLVVKGILTVADAERARDLGADAIVVSNHGGRQLDGVPATLTALPRIAAAVGADLEVLLDSGLRGGADVTKALALGAKAVLLGRYPAYGLAAAGAPGVRRVLELVREGLVRTLQLLGCADLTDLGGVVAGSGWEN</sequence>
<evidence type="ECO:0000313" key="8">
    <source>
        <dbReference type="Proteomes" id="UP001330812"/>
    </source>
</evidence>
<protein>
    <submittedName>
        <fullName evidence="7">Alpha-hydroxy acid oxidase</fullName>
        <ecNumber evidence="7">1.-.-.-</ecNumber>
    </submittedName>
</protein>
<reference evidence="7 8" key="1">
    <citation type="journal article" date="2015" name="Int. J. Syst. Evol. Microbiol.">
        <title>Amycolatopsis rhabdoformis sp. nov., an actinomycete isolated from a tropical forest soil.</title>
        <authorList>
            <person name="Souza W.R."/>
            <person name="Silva R.E."/>
            <person name="Goodfellow M."/>
            <person name="Busarakam K."/>
            <person name="Figueiro F.S."/>
            <person name="Ferreira D."/>
            <person name="Rodrigues-Filho E."/>
            <person name="Moraes L.A.B."/>
            <person name="Zucchi T.D."/>
        </authorList>
    </citation>
    <scope>NUCLEOTIDE SEQUENCE [LARGE SCALE GENOMIC DNA]</scope>
    <source>
        <strain evidence="7 8">NCIMB 14900</strain>
    </source>
</reference>
<dbReference type="PROSITE" id="PS00557">
    <property type="entry name" value="FMN_HYDROXY_ACID_DH_1"/>
    <property type="match status" value="1"/>
</dbReference>
<dbReference type="InterPro" id="IPR013785">
    <property type="entry name" value="Aldolase_TIM"/>
</dbReference>
<dbReference type="InterPro" id="IPR012133">
    <property type="entry name" value="Alpha-hydoxy_acid_DH_FMN"/>
</dbReference>
<keyword evidence="4 7" id="KW-0560">Oxidoreductase</keyword>
<feature type="domain" description="FMN hydroxy acid dehydrogenase" evidence="6">
    <location>
        <begin position="18"/>
        <end position="404"/>
    </location>
</feature>
<keyword evidence="2" id="KW-0285">Flavoprotein</keyword>
<dbReference type="InterPro" id="IPR037396">
    <property type="entry name" value="FMN_HAD"/>
</dbReference>
<keyword evidence="8" id="KW-1185">Reference proteome</keyword>
<dbReference type="Proteomes" id="UP001330812">
    <property type="component" value="Chromosome"/>
</dbReference>
<dbReference type="GO" id="GO:0016491">
    <property type="term" value="F:oxidoreductase activity"/>
    <property type="evidence" value="ECO:0007669"/>
    <property type="project" value="UniProtKB-KW"/>
</dbReference>
<dbReference type="Gene3D" id="3.20.20.70">
    <property type="entry name" value="Aldolase class I"/>
    <property type="match status" value="1"/>
</dbReference>
<name>A0ABZ1IEG6_9PSEU</name>
<evidence type="ECO:0000256" key="3">
    <source>
        <dbReference type="ARBA" id="ARBA00022643"/>
    </source>
</evidence>
<evidence type="ECO:0000313" key="7">
    <source>
        <dbReference type="EMBL" id="WSE32481.1"/>
    </source>
</evidence>
<dbReference type="CDD" id="cd02809">
    <property type="entry name" value="alpha_hydroxyacid_oxid_FMN"/>
    <property type="match status" value="1"/>
</dbReference>
<comment type="similarity">
    <text evidence="5">Belongs to the FMN-dependent alpha-hydroxy acid dehydrogenase family.</text>
</comment>
<dbReference type="SUPFAM" id="SSF51395">
    <property type="entry name" value="FMN-linked oxidoreductases"/>
    <property type="match status" value="1"/>
</dbReference>
<keyword evidence="3" id="KW-0288">FMN</keyword>
<evidence type="ECO:0000256" key="1">
    <source>
        <dbReference type="ARBA" id="ARBA00001917"/>
    </source>
</evidence>
<accession>A0ABZ1IEG6</accession>
<dbReference type="InterPro" id="IPR000262">
    <property type="entry name" value="FMN-dep_DH"/>
</dbReference>
<dbReference type="PANTHER" id="PTHR10578">
    <property type="entry name" value="S -2-HYDROXY-ACID OXIDASE-RELATED"/>
    <property type="match status" value="1"/>
</dbReference>
<dbReference type="PIRSF" id="PIRSF000138">
    <property type="entry name" value="Al-hdrx_acd_dh"/>
    <property type="match status" value="1"/>
</dbReference>
<organism evidence="7 8">
    <name type="scientific">Amycolatopsis rhabdoformis</name>
    <dbReference type="NCBI Taxonomy" id="1448059"/>
    <lineage>
        <taxon>Bacteria</taxon>
        <taxon>Bacillati</taxon>
        <taxon>Actinomycetota</taxon>
        <taxon>Actinomycetes</taxon>
        <taxon>Pseudonocardiales</taxon>
        <taxon>Pseudonocardiaceae</taxon>
        <taxon>Amycolatopsis</taxon>
    </lineage>
</organism>
<dbReference type="PROSITE" id="PS51349">
    <property type="entry name" value="FMN_HYDROXY_ACID_DH_2"/>
    <property type="match status" value="1"/>
</dbReference>
<dbReference type="PANTHER" id="PTHR10578:SF107">
    <property type="entry name" value="2-HYDROXYACID OXIDASE 1"/>
    <property type="match status" value="1"/>
</dbReference>
<dbReference type="EC" id="1.-.-.-" evidence="7"/>
<evidence type="ECO:0000259" key="6">
    <source>
        <dbReference type="PROSITE" id="PS51349"/>
    </source>
</evidence>
<dbReference type="Pfam" id="PF01070">
    <property type="entry name" value="FMN_dh"/>
    <property type="match status" value="1"/>
</dbReference>
<comment type="cofactor">
    <cofactor evidence="1">
        <name>FMN</name>
        <dbReference type="ChEBI" id="CHEBI:58210"/>
    </cofactor>
</comment>